<dbReference type="SUPFAM" id="SSF52540">
    <property type="entry name" value="P-loop containing nucleoside triphosphate hydrolases"/>
    <property type="match status" value="1"/>
</dbReference>
<evidence type="ECO:0000313" key="2">
    <source>
        <dbReference type="EMBL" id="MFM2485944.1"/>
    </source>
</evidence>
<sequence>MLSELSTIGQWYQNEPAEGWHFDEVTFDDEAKIAFEKLDLNIKIFEHSARVDIRNNHTYMPGHYFLYALKVQPLVTLLHKYMEMFDSLKSHITNSENLAILVRSLSPSHPITDALDEYSKTNFYQAFSDREKRLRGKDIINGSGASTSLRSGDDFICSVILKALPVPDVSSDMLGQLIYSFSQCPEALQVLKKKYYPSIPYLFKCSSGDELMFRILSVLGWEGKLDPLFDNVDSSVGNLDWAETSGAFKLSRTKIPGNISYFDEPVHYSPSSGKYVHIRKGLLNNSAGIQQVNDALSNLWPELTISEENSEFLFKSSVRQKHSAPPKTGGCNRIIYGAPGTGKSHSIEQSTGEEFIVRTVFHPETQYSDFVGCLKPVMEGDRVAYRFRPGAFTKALVKAIKDPSNIYRLVIEEINRAPAAAVFGEIFQLLDRKPDGSSCYQIDISDPDLLTYLNAQTGGRFLAGKLFIPSNLSLVATMNSSDQAVMPLDTAFKRRWSFEYVELSFAKAPNQVLELQTSEGLFSITWADFAEKVLNNMLKEFRVPEDRMIGPFFLNETELQDWQSALRGKLFVYLWDDVLRHKTQDRARLFSAKFGTFGELYNSFPKEPVFGLEADSLIREFGTAVENLDG</sequence>
<dbReference type="RefSeq" id="WP_408624204.1">
    <property type="nucleotide sequence ID" value="NZ_JBEQCT010000006.1"/>
</dbReference>
<name>A0ABW9G8D1_9GAMM</name>
<feature type="domain" description="ATPase dynein-related AAA" evidence="1">
    <location>
        <begin position="334"/>
        <end position="495"/>
    </location>
</feature>
<evidence type="ECO:0000259" key="1">
    <source>
        <dbReference type="Pfam" id="PF07728"/>
    </source>
</evidence>
<reference evidence="2 3" key="1">
    <citation type="journal article" date="2013" name="Int. J. Syst. Evol. Microbiol.">
        <title>Celerinatantimonas yamalensis sp. nov., a cold-adapted diazotrophic bacterium from a cold permafrost brine.</title>
        <authorList>
            <person name="Shcherbakova V."/>
            <person name="Chuvilskaya N."/>
            <person name="Rivkina E."/>
            <person name="Demidov N."/>
            <person name="Uchaeva V."/>
            <person name="Suetin S."/>
            <person name="Suzina N."/>
            <person name="Gilichinsky D."/>
        </authorList>
    </citation>
    <scope>NUCLEOTIDE SEQUENCE [LARGE SCALE GENOMIC DNA]</scope>
    <source>
        <strain evidence="2 3">C7</strain>
    </source>
</reference>
<dbReference type="EMBL" id="JBEQCT010000006">
    <property type="protein sequence ID" value="MFM2485944.1"/>
    <property type="molecule type" value="Genomic_DNA"/>
</dbReference>
<proteinExistence type="predicted"/>
<accession>A0ABW9G8D1</accession>
<comment type="caution">
    <text evidence="2">The sequence shown here is derived from an EMBL/GenBank/DDBJ whole genome shotgun (WGS) entry which is preliminary data.</text>
</comment>
<keyword evidence="3" id="KW-1185">Reference proteome</keyword>
<dbReference type="InterPro" id="IPR027417">
    <property type="entry name" value="P-loop_NTPase"/>
</dbReference>
<dbReference type="Pfam" id="PF07728">
    <property type="entry name" value="AAA_5"/>
    <property type="match status" value="1"/>
</dbReference>
<dbReference type="Proteomes" id="UP001629953">
    <property type="component" value="Unassembled WGS sequence"/>
</dbReference>
<dbReference type="PANTHER" id="PTHR37291">
    <property type="entry name" value="5-METHYLCYTOSINE-SPECIFIC RESTRICTION ENZYME B"/>
    <property type="match status" value="1"/>
</dbReference>
<protein>
    <submittedName>
        <fullName evidence="2">AAA family ATPase</fullName>
    </submittedName>
</protein>
<evidence type="ECO:0000313" key="3">
    <source>
        <dbReference type="Proteomes" id="UP001629953"/>
    </source>
</evidence>
<organism evidence="2 3">
    <name type="scientific">Celerinatantimonas yamalensis</name>
    <dbReference type="NCBI Taxonomy" id="559956"/>
    <lineage>
        <taxon>Bacteria</taxon>
        <taxon>Pseudomonadati</taxon>
        <taxon>Pseudomonadota</taxon>
        <taxon>Gammaproteobacteria</taxon>
        <taxon>Celerinatantimonadaceae</taxon>
        <taxon>Celerinatantimonas</taxon>
    </lineage>
</organism>
<dbReference type="Gene3D" id="3.40.50.300">
    <property type="entry name" value="P-loop containing nucleotide triphosphate hydrolases"/>
    <property type="match status" value="1"/>
</dbReference>
<dbReference type="InterPro" id="IPR052934">
    <property type="entry name" value="Methyl-DNA_Rec/Restrict_Enz"/>
</dbReference>
<dbReference type="InterPro" id="IPR011704">
    <property type="entry name" value="ATPase_dyneun-rel_AAA"/>
</dbReference>
<dbReference type="PANTHER" id="PTHR37291:SF1">
    <property type="entry name" value="TYPE IV METHYL-DIRECTED RESTRICTION ENZYME ECOKMCRB SUBUNIT"/>
    <property type="match status" value="1"/>
</dbReference>
<gene>
    <name evidence="2" type="ORF">ABUE30_12910</name>
</gene>